<feature type="domain" description="C2H2-type" evidence="14">
    <location>
        <begin position="394"/>
        <end position="422"/>
    </location>
</feature>
<name>A0A6P6R8E0_CARAU</name>
<dbReference type="Pfam" id="PF00651">
    <property type="entry name" value="BTB"/>
    <property type="match status" value="1"/>
</dbReference>
<evidence type="ECO:0000313" key="16">
    <source>
        <dbReference type="RefSeq" id="XP_026141433.1"/>
    </source>
</evidence>
<dbReference type="GO" id="GO:0005634">
    <property type="term" value="C:nucleus"/>
    <property type="evidence" value="ECO:0007669"/>
    <property type="project" value="UniProtKB-SubCell"/>
</dbReference>
<evidence type="ECO:0000256" key="1">
    <source>
        <dbReference type="ARBA" id="ARBA00004123"/>
    </source>
</evidence>
<evidence type="ECO:0000256" key="10">
    <source>
        <dbReference type="ARBA" id="ARBA00023242"/>
    </source>
</evidence>
<feature type="domain" description="C2H2-type" evidence="14">
    <location>
        <begin position="478"/>
        <end position="505"/>
    </location>
</feature>
<dbReference type="Pfam" id="PF00096">
    <property type="entry name" value="zf-C2H2"/>
    <property type="match status" value="5"/>
</dbReference>
<dbReference type="FunFam" id="3.30.160.60:FF:000166">
    <property type="entry name" value="Zinc finger and BTB domain-containing 49"/>
    <property type="match status" value="1"/>
</dbReference>
<feature type="region of interest" description="Disordered" evidence="12">
    <location>
        <begin position="280"/>
        <end position="335"/>
    </location>
</feature>
<evidence type="ECO:0000256" key="5">
    <source>
        <dbReference type="ARBA" id="ARBA00022771"/>
    </source>
</evidence>
<feature type="domain" description="BTB" evidence="13">
    <location>
        <begin position="73"/>
        <end position="141"/>
    </location>
</feature>
<evidence type="ECO:0000256" key="12">
    <source>
        <dbReference type="SAM" id="MobiDB-lite"/>
    </source>
</evidence>
<dbReference type="PANTHER" id="PTHR24394">
    <property type="entry name" value="ZINC FINGER PROTEIN"/>
    <property type="match status" value="1"/>
</dbReference>
<dbReference type="GeneID" id="113117177"/>
<dbReference type="SUPFAM" id="SSF57667">
    <property type="entry name" value="beta-beta-alpha zinc fingers"/>
    <property type="match status" value="5"/>
</dbReference>
<dbReference type="AlphaFoldDB" id="A0A6P6R8E0"/>
<dbReference type="InterPro" id="IPR013087">
    <property type="entry name" value="Znf_C2H2_type"/>
</dbReference>
<keyword evidence="5 11" id="KW-0863">Zinc-finger</keyword>
<dbReference type="Gene3D" id="3.30.160.60">
    <property type="entry name" value="Classic Zinc Finger"/>
    <property type="match status" value="7"/>
</dbReference>
<evidence type="ECO:0000256" key="11">
    <source>
        <dbReference type="PROSITE-ProRule" id="PRU00042"/>
    </source>
</evidence>
<dbReference type="FunFam" id="3.30.160.60:FF:001300">
    <property type="entry name" value="Zinc finger and BTB domain-containing protein 47"/>
    <property type="match status" value="1"/>
</dbReference>
<dbReference type="InterPro" id="IPR000210">
    <property type="entry name" value="BTB/POZ_dom"/>
</dbReference>
<dbReference type="GO" id="GO:0008270">
    <property type="term" value="F:zinc ion binding"/>
    <property type="evidence" value="ECO:0007669"/>
    <property type="project" value="UniProtKB-KW"/>
</dbReference>
<dbReference type="KEGG" id="caua:113117177"/>
<evidence type="ECO:0000256" key="4">
    <source>
        <dbReference type="ARBA" id="ARBA00022737"/>
    </source>
</evidence>
<keyword evidence="4" id="KW-0677">Repeat</keyword>
<dbReference type="RefSeq" id="XP_026141433.1">
    <property type="nucleotide sequence ID" value="XM_026285648.1"/>
</dbReference>
<evidence type="ECO:0000256" key="6">
    <source>
        <dbReference type="ARBA" id="ARBA00022833"/>
    </source>
</evidence>
<dbReference type="Proteomes" id="UP000515129">
    <property type="component" value="Chromosome 2"/>
</dbReference>
<evidence type="ECO:0000256" key="9">
    <source>
        <dbReference type="ARBA" id="ARBA00023163"/>
    </source>
</evidence>
<feature type="domain" description="C2H2-type" evidence="14">
    <location>
        <begin position="534"/>
        <end position="561"/>
    </location>
</feature>
<dbReference type="SUPFAM" id="SSF54695">
    <property type="entry name" value="POZ domain"/>
    <property type="match status" value="1"/>
</dbReference>
<comment type="subcellular location">
    <subcellularLocation>
        <location evidence="1">Nucleus</location>
    </subcellularLocation>
</comment>
<dbReference type="GO" id="GO:0000981">
    <property type="term" value="F:DNA-binding transcription factor activity, RNA polymerase II-specific"/>
    <property type="evidence" value="ECO:0007669"/>
    <property type="project" value="TreeGrafter"/>
</dbReference>
<dbReference type="PANTHER" id="PTHR24394:SF24">
    <property type="entry name" value="ZINC FINGER AND BTB DOMAIN-CONTAINING PROTEIN 47"/>
    <property type="match status" value="1"/>
</dbReference>
<feature type="compositionally biased region" description="Acidic residues" evidence="12">
    <location>
        <begin position="312"/>
        <end position="335"/>
    </location>
</feature>
<gene>
    <name evidence="16" type="primary">LOC113117177</name>
</gene>
<evidence type="ECO:0000256" key="2">
    <source>
        <dbReference type="ARBA" id="ARBA00006991"/>
    </source>
</evidence>
<feature type="compositionally biased region" description="Polar residues" evidence="12">
    <location>
        <begin position="694"/>
        <end position="709"/>
    </location>
</feature>
<dbReference type="PROSITE" id="PS00028">
    <property type="entry name" value="ZINC_FINGER_C2H2_1"/>
    <property type="match status" value="7"/>
</dbReference>
<keyword evidence="6" id="KW-0862">Zinc</keyword>
<proteinExistence type="inferred from homology"/>
<dbReference type="SMART" id="SM00355">
    <property type="entry name" value="ZnF_C2H2"/>
    <property type="match status" value="9"/>
</dbReference>
<accession>A0A6P6R8E0</accession>
<dbReference type="FunFam" id="3.30.160.60:FF:001755">
    <property type="entry name" value="Zinc finger protein 989"/>
    <property type="match status" value="1"/>
</dbReference>
<protein>
    <submittedName>
        <fullName evidence="16">Zinc finger and BTB domain-containing protein 47-like isoform X1</fullName>
    </submittedName>
</protein>
<dbReference type="OrthoDB" id="7327383at2759"/>
<dbReference type="GO" id="GO:0003677">
    <property type="term" value="F:DNA binding"/>
    <property type="evidence" value="ECO:0007669"/>
    <property type="project" value="UniProtKB-KW"/>
</dbReference>
<keyword evidence="8" id="KW-0238">DNA-binding</keyword>
<evidence type="ECO:0000259" key="14">
    <source>
        <dbReference type="PROSITE" id="PS50157"/>
    </source>
</evidence>
<dbReference type="FunFam" id="3.30.160.60:FF:000900">
    <property type="entry name" value="Zinc finger and BTB domain containing 47"/>
    <property type="match status" value="1"/>
</dbReference>
<dbReference type="PROSITE" id="PS50097">
    <property type="entry name" value="BTB"/>
    <property type="match status" value="1"/>
</dbReference>
<comment type="similarity">
    <text evidence="2">Belongs to the krueppel C2H2-type zinc-finger protein family.</text>
</comment>
<organism evidence="15 16">
    <name type="scientific">Carassius auratus</name>
    <name type="common">Goldfish</name>
    <dbReference type="NCBI Taxonomy" id="7957"/>
    <lineage>
        <taxon>Eukaryota</taxon>
        <taxon>Metazoa</taxon>
        <taxon>Chordata</taxon>
        <taxon>Craniata</taxon>
        <taxon>Vertebrata</taxon>
        <taxon>Euteleostomi</taxon>
        <taxon>Actinopterygii</taxon>
        <taxon>Neopterygii</taxon>
        <taxon>Teleostei</taxon>
        <taxon>Ostariophysi</taxon>
        <taxon>Cypriniformes</taxon>
        <taxon>Cyprinidae</taxon>
        <taxon>Cyprininae</taxon>
        <taxon>Carassius</taxon>
    </lineage>
</organism>
<evidence type="ECO:0000256" key="7">
    <source>
        <dbReference type="ARBA" id="ARBA00023015"/>
    </source>
</evidence>
<dbReference type="InterPro" id="IPR036236">
    <property type="entry name" value="Znf_C2H2_sf"/>
</dbReference>
<evidence type="ECO:0000256" key="3">
    <source>
        <dbReference type="ARBA" id="ARBA00022723"/>
    </source>
</evidence>
<feature type="compositionally biased region" description="Basic and acidic residues" evidence="12">
    <location>
        <begin position="295"/>
        <end position="311"/>
    </location>
</feature>
<sequence length="715" mass="81497">MLLSKQLFKFSIQTLVKTTLTVRGKKRLTLKLIVEKTSEHPSAEFSLVEDVALHCTFLMDRLNKQRLFQPDLCDVDIVLLHHQTSFQAHKGVLAAYSPFFHSLFASSKELRRVELSLETLKPQGLQQIFNFIYTSKLLVSSCNAQDVLKAATVLQMSNVATSCKELITRGLLEISPSVGQTQQEVSAQSRTNSSPVNFHMEIKQEKDPTCARIHGGKSEANPYAVQVGDGRPVQVGVCKIEGKETENLKDPEDPDSFNREQIIVELNLNNQTLNVSKGLEGSAAVQSPSAQQLPGKERRSNENVEESRDNVALEEEEDECVQSEEDDDIRLDGSSEEEAEYTLPAFMSERPVRQTRASADAVTMVSKRKSVRERQDGGHSEEHLDQDSLEFQSFTCVWCPKTFNNHRCLEKHMNGTHNHKHICDKCSKHFLMESELLLHQQTDCEKNIQCLTCGKAFRNLWSLHEHNKTVHGYAEKKYTCEICEKKFYTMAHVRKHMVAHTKEMPFTCETCGKSFKRSMSLKVHSLQHSGEKPFQCEVCSERFQYKYQLRSHLSVHIGHKQFMCQRCGKDFNMKQYFDEHMKTHTGEKPYICEICGKSFTSRPNMKRHRRTHTGEKPYPCETCGQRFRFSNMLKAHREKCSQDRNPPLLDPSGVTNQMGELLVGMETLRDINPHLHGVVSFPSSVLHSVDGGPSHSQLRSLTPLYSTESTDSRNL</sequence>
<dbReference type="FunFam" id="3.30.160.60:FF:000550">
    <property type="entry name" value="Zinc finger and BTB domain-containing 47"/>
    <property type="match status" value="1"/>
</dbReference>
<dbReference type="SMART" id="SM00225">
    <property type="entry name" value="BTB"/>
    <property type="match status" value="1"/>
</dbReference>
<feature type="domain" description="C2H2-type" evidence="14">
    <location>
        <begin position="562"/>
        <end position="589"/>
    </location>
</feature>
<keyword evidence="10" id="KW-0539">Nucleus</keyword>
<feature type="domain" description="C2H2-type" evidence="14">
    <location>
        <begin position="448"/>
        <end position="476"/>
    </location>
</feature>
<evidence type="ECO:0000313" key="15">
    <source>
        <dbReference type="Proteomes" id="UP000515129"/>
    </source>
</evidence>
<keyword evidence="15" id="KW-1185">Reference proteome</keyword>
<dbReference type="InterPro" id="IPR011333">
    <property type="entry name" value="SKP1/BTB/POZ_sf"/>
</dbReference>
<reference evidence="16" key="1">
    <citation type="submission" date="2025-08" db="UniProtKB">
        <authorList>
            <consortium name="RefSeq"/>
        </authorList>
    </citation>
    <scope>IDENTIFICATION</scope>
    <source>
        <strain evidence="16">Wakin</strain>
        <tissue evidence="16">Muscle</tissue>
    </source>
</reference>
<evidence type="ECO:0000256" key="8">
    <source>
        <dbReference type="ARBA" id="ARBA00023125"/>
    </source>
</evidence>
<feature type="domain" description="C2H2-type" evidence="14">
    <location>
        <begin position="618"/>
        <end position="647"/>
    </location>
</feature>
<feature type="region of interest" description="Disordered" evidence="12">
    <location>
        <begin position="687"/>
        <end position="715"/>
    </location>
</feature>
<keyword evidence="9" id="KW-0804">Transcription</keyword>
<keyword evidence="3" id="KW-0479">Metal-binding</keyword>
<dbReference type="FunFam" id="3.30.160.60:FF:000312">
    <property type="entry name" value="Zinc finger and BTB domain-containing 47"/>
    <property type="match status" value="1"/>
</dbReference>
<feature type="domain" description="C2H2-type" evidence="14">
    <location>
        <begin position="506"/>
        <end position="533"/>
    </location>
</feature>
<evidence type="ECO:0000259" key="13">
    <source>
        <dbReference type="PROSITE" id="PS50097"/>
    </source>
</evidence>
<feature type="domain" description="C2H2-type" evidence="14">
    <location>
        <begin position="590"/>
        <end position="617"/>
    </location>
</feature>
<dbReference type="PROSITE" id="PS50157">
    <property type="entry name" value="ZINC_FINGER_C2H2_2"/>
    <property type="match status" value="8"/>
</dbReference>
<dbReference type="Gene3D" id="3.30.710.10">
    <property type="entry name" value="Potassium Channel Kv1.1, Chain A"/>
    <property type="match status" value="1"/>
</dbReference>
<keyword evidence="7" id="KW-0805">Transcription regulation</keyword>